<dbReference type="PANTHER" id="PTHR12526">
    <property type="entry name" value="GLYCOSYLTRANSFERASE"/>
    <property type="match status" value="1"/>
</dbReference>
<dbReference type="Pfam" id="PF13439">
    <property type="entry name" value="Glyco_transf_4"/>
    <property type="match status" value="1"/>
</dbReference>
<dbReference type="SUPFAM" id="SSF53756">
    <property type="entry name" value="UDP-Glycosyltransferase/glycogen phosphorylase"/>
    <property type="match status" value="1"/>
</dbReference>
<dbReference type="AlphaFoldDB" id="G8QVT2"/>
<accession>G8QVT2</accession>
<dbReference type="OrthoDB" id="370534at2"/>
<evidence type="ECO:0000259" key="1">
    <source>
        <dbReference type="Pfam" id="PF00534"/>
    </source>
</evidence>
<dbReference type="InterPro" id="IPR028098">
    <property type="entry name" value="Glyco_trans_4-like_N"/>
</dbReference>
<dbReference type="RefSeq" id="WP_014270222.1">
    <property type="nucleotide sequence ID" value="NC_016633.1"/>
</dbReference>
<dbReference type="Gene3D" id="3.40.50.2000">
    <property type="entry name" value="Glycogen Phosphorylase B"/>
    <property type="match status" value="2"/>
</dbReference>
<dbReference type="KEGG" id="sgp:SpiGrapes_1567"/>
<feature type="domain" description="Glycosyl transferase family 1" evidence="1">
    <location>
        <begin position="189"/>
        <end position="339"/>
    </location>
</feature>
<dbReference type="EMBL" id="CP003155">
    <property type="protein sequence ID" value="AEV29374.1"/>
    <property type="molecule type" value="Genomic_DNA"/>
</dbReference>
<sequence length="367" mass="41395">MNENNKIAIVITGMSFGGAERVTAYLSNYFVSCNKDIYLISLTKTEPAYPLAGLVHYIQLDPSESKNPLVRYRALIKQIRNTIKKIQPSLVLGMMSYSGSLTAFACAGLKIPILLSERNDPNTTQSFSNLEKKVIRFAYHKFAYRAVFQTESAKTYYYRRDSFRGVVIPNPLYLEDLPSPNTGINNTMEIMSAGRLSKQKNQQLLIKAFFLVHEKHPQCTLTIYGEGDQRMQLEQLISSLHLESSVSLPGIESSIFPKLQKAHMFVMSSNFEGMPNALIEAMAMGLPVVTTDYSEGRGTLVINNKNGLVVPRFNEKALAEAMLFIIENPKLAFEMSRNALCVRNELDSRQICKKWLDTIEETITAYK</sequence>
<dbReference type="PANTHER" id="PTHR12526:SF638">
    <property type="entry name" value="SPORE COAT PROTEIN SA"/>
    <property type="match status" value="1"/>
</dbReference>
<evidence type="ECO:0000259" key="2">
    <source>
        <dbReference type="Pfam" id="PF13439"/>
    </source>
</evidence>
<keyword evidence="4" id="KW-1185">Reference proteome</keyword>
<dbReference type="Pfam" id="PF00534">
    <property type="entry name" value="Glycos_transf_1"/>
    <property type="match status" value="1"/>
</dbReference>
<evidence type="ECO:0000313" key="4">
    <source>
        <dbReference type="Proteomes" id="UP000005632"/>
    </source>
</evidence>
<reference evidence="3 4" key="1">
    <citation type="submission" date="2011-11" db="EMBL/GenBank/DDBJ databases">
        <title>Complete sequence of Spirochaeta sp. grapes.</title>
        <authorList>
            <consortium name="US DOE Joint Genome Institute"/>
            <person name="Lucas S."/>
            <person name="Han J."/>
            <person name="Lapidus A."/>
            <person name="Cheng J.-F."/>
            <person name="Goodwin L."/>
            <person name="Pitluck S."/>
            <person name="Peters L."/>
            <person name="Ovchinnikova G."/>
            <person name="Munk A.C."/>
            <person name="Detter J.C."/>
            <person name="Han C."/>
            <person name="Tapia R."/>
            <person name="Land M."/>
            <person name="Hauser L."/>
            <person name="Kyrpides N."/>
            <person name="Ivanova N."/>
            <person name="Pagani I."/>
            <person name="Ritalahtilisa K."/>
            <person name="Loeffler F."/>
            <person name="Woyke T."/>
        </authorList>
    </citation>
    <scope>NUCLEOTIDE SEQUENCE [LARGE SCALE GENOMIC DNA]</scope>
    <source>
        <strain evidence="4">ATCC BAA-1885 / DSM 22778 / Grapes</strain>
    </source>
</reference>
<dbReference type="Proteomes" id="UP000005632">
    <property type="component" value="Chromosome"/>
</dbReference>
<evidence type="ECO:0000313" key="3">
    <source>
        <dbReference type="EMBL" id="AEV29374.1"/>
    </source>
</evidence>
<dbReference type="InterPro" id="IPR001296">
    <property type="entry name" value="Glyco_trans_1"/>
</dbReference>
<gene>
    <name evidence="3" type="ordered locus">SpiGrapes_1567</name>
</gene>
<name>G8QVT2_SPHPG</name>
<protein>
    <submittedName>
        <fullName evidence="3">Glycosyltransferase</fullName>
    </submittedName>
</protein>
<dbReference type="HOGENOM" id="CLU_009583_0_0_12"/>
<dbReference type="GO" id="GO:0016757">
    <property type="term" value="F:glycosyltransferase activity"/>
    <property type="evidence" value="ECO:0007669"/>
    <property type="project" value="InterPro"/>
</dbReference>
<keyword evidence="3" id="KW-0808">Transferase</keyword>
<feature type="domain" description="Glycosyltransferase subfamily 4-like N-terminal" evidence="2">
    <location>
        <begin position="16"/>
        <end position="172"/>
    </location>
</feature>
<dbReference type="eggNOG" id="COG0438">
    <property type="taxonomic scope" value="Bacteria"/>
</dbReference>
<organism evidence="3 4">
    <name type="scientific">Sphaerochaeta pleomorpha (strain ATCC BAA-1885 / DSM 22778 / Grapes)</name>
    <dbReference type="NCBI Taxonomy" id="158190"/>
    <lineage>
        <taxon>Bacteria</taxon>
        <taxon>Pseudomonadati</taxon>
        <taxon>Spirochaetota</taxon>
        <taxon>Spirochaetia</taxon>
        <taxon>Spirochaetales</taxon>
        <taxon>Sphaerochaetaceae</taxon>
        <taxon>Sphaerochaeta</taxon>
    </lineage>
</organism>
<proteinExistence type="predicted"/>
<dbReference type="STRING" id="158190.SpiGrapes_1567"/>